<proteinExistence type="predicted"/>
<feature type="region of interest" description="Disordered" evidence="1">
    <location>
        <begin position="1"/>
        <end position="20"/>
    </location>
</feature>
<accession>A0A2K2APX5</accession>
<gene>
    <name evidence="2" type="ORF">POPTR_004G046500</name>
</gene>
<sequence length="167" mass="18817">MKGEVDDTTKGEGEVSTRTANEISLKESSSFILSRGKTREEMRGDPIIINELLIPKDAIEEAIAVTAACFKRKRFSTPMKTSVPASTIKAPMVAFPLPRLLTLYVKAAIDEPSTWDVPKKDEFEDAFPDLVFDQAPLSFLTLTDKERHLMKAIVSRRLGFRETNLRW</sequence>
<organism evidence="2 3">
    <name type="scientific">Populus trichocarpa</name>
    <name type="common">Western balsam poplar</name>
    <name type="synonym">Populus balsamifera subsp. trichocarpa</name>
    <dbReference type="NCBI Taxonomy" id="3694"/>
    <lineage>
        <taxon>Eukaryota</taxon>
        <taxon>Viridiplantae</taxon>
        <taxon>Streptophyta</taxon>
        <taxon>Embryophyta</taxon>
        <taxon>Tracheophyta</taxon>
        <taxon>Spermatophyta</taxon>
        <taxon>Magnoliopsida</taxon>
        <taxon>eudicotyledons</taxon>
        <taxon>Gunneridae</taxon>
        <taxon>Pentapetalae</taxon>
        <taxon>rosids</taxon>
        <taxon>fabids</taxon>
        <taxon>Malpighiales</taxon>
        <taxon>Salicaceae</taxon>
        <taxon>Saliceae</taxon>
        <taxon>Populus</taxon>
    </lineage>
</organism>
<dbReference type="Proteomes" id="UP000006729">
    <property type="component" value="Chromosome 4"/>
</dbReference>
<dbReference type="InParanoid" id="A0A2K2APX5"/>
<evidence type="ECO:0000256" key="1">
    <source>
        <dbReference type="SAM" id="MobiDB-lite"/>
    </source>
</evidence>
<evidence type="ECO:0000313" key="3">
    <source>
        <dbReference type="Proteomes" id="UP000006729"/>
    </source>
</evidence>
<reference evidence="2 3" key="1">
    <citation type="journal article" date="2006" name="Science">
        <title>The genome of black cottonwood, Populus trichocarpa (Torr. &amp; Gray).</title>
        <authorList>
            <person name="Tuskan G.A."/>
            <person name="Difazio S."/>
            <person name="Jansson S."/>
            <person name="Bohlmann J."/>
            <person name="Grigoriev I."/>
            <person name="Hellsten U."/>
            <person name="Putnam N."/>
            <person name="Ralph S."/>
            <person name="Rombauts S."/>
            <person name="Salamov A."/>
            <person name="Schein J."/>
            <person name="Sterck L."/>
            <person name="Aerts A."/>
            <person name="Bhalerao R.R."/>
            <person name="Bhalerao R.P."/>
            <person name="Blaudez D."/>
            <person name="Boerjan W."/>
            <person name="Brun A."/>
            <person name="Brunner A."/>
            <person name="Busov V."/>
            <person name="Campbell M."/>
            <person name="Carlson J."/>
            <person name="Chalot M."/>
            <person name="Chapman J."/>
            <person name="Chen G.L."/>
            <person name="Cooper D."/>
            <person name="Coutinho P.M."/>
            <person name="Couturier J."/>
            <person name="Covert S."/>
            <person name="Cronk Q."/>
            <person name="Cunningham R."/>
            <person name="Davis J."/>
            <person name="Degroeve S."/>
            <person name="Dejardin A."/>
            <person name="Depamphilis C."/>
            <person name="Detter J."/>
            <person name="Dirks B."/>
            <person name="Dubchak I."/>
            <person name="Duplessis S."/>
            <person name="Ehlting J."/>
            <person name="Ellis B."/>
            <person name="Gendler K."/>
            <person name="Goodstein D."/>
            <person name="Gribskov M."/>
            <person name="Grimwood J."/>
            <person name="Groover A."/>
            <person name="Gunter L."/>
            <person name="Hamberger B."/>
            <person name="Heinze B."/>
            <person name="Helariutta Y."/>
            <person name="Henrissat B."/>
            <person name="Holligan D."/>
            <person name="Holt R."/>
            <person name="Huang W."/>
            <person name="Islam-Faridi N."/>
            <person name="Jones S."/>
            <person name="Jones-Rhoades M."/>
            <person name="Jorgensen R."/>
            <person name="Joshi C."/>
            <person name="Kangasjarvi J."/>
            <person name="Karlsson J."/>
            <person name="Kelleher C."/>
            <person name="Kirkpatrick R."/>
            <person name="Kirst M."/>
            <person name="Kohler A."/>
            <person name="Kalluri U."/>
            <person name="Larimer F."/>
            <person name="Leebens-Mack J."/>
            <person name="Leple J.C."/>
            <person name="Locascio P."/>
            <person name="Lou Y."/>
            <person name="Lucas S."/>
            <person name="Martin F."/>
            <person name="Montanini B."/>
            <person name="Napoli C."/>
            <person name="Nelson D.R."/>
            <person name="Nelson C."/>
            <person name="Nieminen K."/>
            <person name="Nilsson O."/>
            <person name="Pereda V."/>
            <person name="Peter G."/>
            <person name="Philippe R."/>
            <person name="Pilate G."/>
            <person name="Poliakov A."/>
            <person name="Razumovskaya J."/>
            <person name="Richardson P."/>
            <person name="Rinaldi C."/>
            <person name="Ritland K."/>
            <person name="Rouze P."/>
            <person name="Ryaboy D."/>
            <person name="Schmutz J."/>
            <person name="Schrader J."/>
            <person name="Segerman B."/>
            <person name="Shin H."/>
            <person name="Siddiqui A."/>
            <person name="Sterky F."/>
            <person name="Terry A."/>
            <person name="Tsai C.J."/>
            <person name="Uberbacher E."/>
            <person name="Unneberg P."/>
            <person name="Vahala J."/>
            <person name="Wall K."/>
            <person name="Wessler S."/>
            <person name="Yang G."/>
            <person name="Yin T."/>
            <person name="Douglas C."/>
            <person name="Marra M."/>
            <person name="Sandberg G."/>
            <person name="Van de Peer Y."/>
            <person name="Rokhsar D."/>
        </authorList>
    </citation>
    <scope>NUCLEOTIDE SEQUENCE [LARGE SCALE GENOMIC DNA]</scope>
    <source>
        <strain evidence="3">cv. Nisqually</strain>
    </source>
</reference>
<keyword evidence="3" id="KW-1185">Reference proteome</keyword>
<protein>
    <submittedName>
        <fullName evidence="2">Uncharacterized protein</fullName>
    </submittedName>
</protein>
<dbReference type="AlphaFoldDB" id="A0A2K2APX5"/>
<evidence type="ECO:0000313" key="2">
    <source>
        <dbReference type="EMBL" id="PNT39576.1"/>
    </source>
</evidence>
<name>A0A2K2APX5_POPTR</name>
<feature type="compositionally biased region" description="Basic and acidic residues" evidence="1">
    <location>
        <begin position="1"/>
        <end position="15"/>
    </location>
</feature>
<dbReference type="EMBL" id="CM009293">
    <property type="protein sequence ID" value="PNT39576.1"/>
    <property type="molecule type" value="Genomic_DNA"/>
</dbReference>